<keyword evidence="3" id="KW-1185">Reference proteome</keyword>
<name>A0AAN8X2P1_HALRR</name>
<organism evidence="2 3">
    <name type="scientific">Halocaridina rubra</name>
    <name type="common">Hawaiian red shrimp</name>
    <dbReference type="NCBI Taxonomy" id="373956"/>
    <lineage>
        <taxon>Eukaryota</taxon>
        <taxon>Metazoa</taxon>
        <taxon>Ecdysozoa</taxon>
        <taxon>Arthropoda</taxon>
        <taxon>Crustacea</taxon>
        <taxon>Multicrustacea</taxon>
        <taxon>Malacostraca</taxon>
        <taxon>Eumalacostraca</taxon>
        <taxon>Eucarida</taxon>
        <taxon>Decapoda</taxon>
        <taxon>Pleocyemata</taxon>
        <taxon>Caridea</taxon>
        <taxon>Atyoidea</taxon>
        <taxon>Atyidae</taxon>
        <taxon>Halocaridina</taxon>
    </lineage>
</organism>
<evidence type="ECO:0000313" key="2">
    <source>
        <dbReference type="EMBL" id="KAK7075056.1"/>
    </source>
</evidence>
<evidence type="ECO:0000256" key="1">
    <source>
        <dbReference type="SAM" id="SignalP"/>
    </source>
</evidence>
<keyword evidence="1" id="KW-0732">Signal</keyword>
<feature type="chain" id="PRO_5042948957" evidence="1">
    <location>
        <begin position="20"/>
        <end position="392"/>
    </location>
</feature>
<feature type="signal peptide" evidence="1">
    <location>
        <begin position="1"/>
        <end position="19"/>
    </location>
</feature>
<comment type="caution">
    <text evidence="2">The sequence shown here is derived from an EMBL/GenBank/DDBJ whole genome shotgun (WGS) entry which is preliminary data.</text>
</comment>
<dbReference type="AlphaFoldDB" id="A0AAN8X2P1"/>
<dbReference type="InterPro" id="IPR053237">
    <property type="entry name" value="Natterin_C"/>
</dbReference>
<dbReference type="SUPFAM" id="SSF56973">
    <property type="entry name" value="Aerolisin/ETX pore-forming domain"/>
    <property type="match status" value="1"/>
</dbReference>
<sequence>MEVFTLLTLLILSFTSVRGDLEAVPDVLAGEAADCSCEYHRGGCVVSVAAPVGFKCQCHYVGAWSCTGTAYPCVGKEQCPGYLADYCACKLGGGDCGGYREPLSNCDETIERARIGVVGKADCDCQYHRGGCTIYEPAPYGWKCVCTYKGFWTCQGWAQQCAANEVCLGEDYSYCGCKNGGGDCGGYPDKPYCPSPFLSPTCDCDRASDWNRGLYTIDEVDYDTENVRIHSLKPVTLAEKDIPNYSGTTQTISLSVGETVTQTSSYNYQSGVEIAVGVGFVAGYPAVGGVGARVDVTGSYSHTWGQTESLESMFTGTFTCNGAPHKYTKCSVTMKKARVTVPYVMSVKHKVIPNCVCPSYGVWSGTQAYNAKLYSEEHGDCFSSQCIDERSH</sequence>
<dbReference type="EMBL" id="JAXCGZ010011375">
    <property type="protein sequence ID" value="KAK7075056.1"/>
    <property type="molecule type" value="Genomic_DNA"/>
</dbReference>
<dbReference type="PANTHER" id="PTHR39244:SF5">
    <property type="entry name" value="NATTERIN-3-LIKE"/>
    <property type="match status" value="1"/>
</dbReference>
<protein>
    <submittedName>
        <fullName evidence="2">Uncharacterized protein</fullName>
    </submittedName>
</protein>
<proteinExistence type="predicted"/>
<gene>
    <name evidence="2" type="ORF">SK128_006949</name>
</gene>
<reference evidence="2 3" key="1">
    <citation type="submission" date="2023-11" db="EMBL/GenBank/DDBJ databases">
        <title>Halocaridina rubra genome assembly.</title>
        <authorList>
            <person name="Smith C."/>
        </authorList>
    </citation>
    <scope>NUCLEOTIDE SEQUENCE [LARGE SCALE GENOMIC DNA]</scope>
    <source>
        <strain evidence="2">EP-1</strain>
        <tissue evidence="2">Whole</tissue>
    </source>
</reference>
<dbReference type="Proteomes" id="UP001381693">
    <property type="component" value="Unassembled WGS sequence"/>
</dbReference>
<accession>A0AAN8X2P1</accession>
<dbReference type="PANTHER" id="PTHR39244">
    <property type="entry name" value="NATTERIN-4"/>
    <property type="match status" value="1"/>
</dbReference>
<evidence type="ECO:0000313" key="3">
    <source>
        <dbReference type="Proteomes" id="UP001381693"/>
    </source>
</evidence>
<dbReference type="Gene3D" id="2.170.15.10">
    <property type="entry name" value="Proaerolysin, chain A, domain 3"/>
    <property type="match status" value="1"/>
</dbReference>